<evidence type="ECO:0000256" key="3">
    <source>
        <dbReference type="ARBA" id="ARBA00022676"/>
    </source>
</evidence>
<evidence type="ECO:0000313" key="8">
    <source>
        <dbReference type="Proteomes" id="UP000002727"/>
    </source>
</evidence>
<dbReference type="Proteomes" id="UP000002727">
    <property type="component" value="Chromosome"/>
</dbReference>
<dbReference type="InterPro" id="IPR039042">
    <property type="entry name" value="Alg13-like"/>
</dbReference>
<dbReference type="SUPFAM" id="SSF53756">
    <property type="entry name" value="UDP-Glycosyltransferase/glycogen phosphorylase"/>
    <property type="match status" value="1"/>
</dbReference>
<dbReference type="OrthoDB" id="134780at2157"/>
<comment type="similarity">
    <text evidence="2">Belongs to the glycosyltransferase 28 family.</text>
</comment>
<dbReference type="InterPro" id="IPR048097">
    <property type="entry name" value="Cps14G-like"/>
</dbReference>
<evidence type="ECO:0000259" key="6">
    <source>
        <dbReference type="Pfam" id="PF04101"/>
    </source>
</evidence>
<gene>
    <name evidence="7" type="ordered locus">TON_1859</name>
</gene>
<sequence length="159" mass="18337">MIFVTVGTHYQGFERLIKKMDEIAGRISDEVIMQIGFTQYEPKNAKWFRFLEREEDILELYKKSDVIVAHAGAGTLLTALSFGKPIVVVPRLKKFGEHVDDQQLELAEALESMGKAIAVYDIEKLEDALKRAMSMKFRPLKRNRKLVNFLKEYVRGLET</sequence>
<dbReference type="eggNOG" id="arCOG01393">
    <property type="taxonomic scope" value="Archaea"/>
</dbReference>
<keyword evidence="4" id="KW-0808">Transferase</keyword>
<dbReference type="STRING" id="523850.TON_1859"/>
<dbReference type="PANTHER" id="PTHR12867:SF6">
    <property type="entry name" value="N-ACETYLGLUCOSAMINYLDIPHOSPHODOLICHOL N-ACETYLGLUCOSAMINYLTRANSFERASE"/>
    <property type="match status" value="1"/>
</dbReference>
<dbReference type="EMBL" id="CP000855">
    <property type="protein sequence ID" value="ACJ17350.1"/>
    <property type="molecule type" value="Genomic_DNA"/>
</dbReference>
<proteinExistence type="inferred from homology"/>
<name>B6YVM6_THEON</name>
<dbReference type="HOGENOM" id="CLU_085408_1_1_2"/>
<feature type="domain" description="Glycosyl transferase family 28 C-terminal" evidence="6">
    <location>
        <begin position="1"/>
        <end position="147"/>
    </location>
</feature>
<dbReference type="PATRIC" id="fig|523850.10.peg.1873"/>
<dbReference type="NCBIfam" id="NF041548">
    <property type="entry name" value="PssE"/>
    <property type="match status" value="1"/>
</dbReference>
<dbReference type="KEGG" id="ton:TON_1859"/>
<accession>B6YVM6</accession>
<evidence type="ECO:0000256" key="5">
    <source>
        <dbReference type="ARBA" id="ARBA00022824"/>
    </source>
</evidence>
<organism evidence="7 8">
    <name type="scientific">Thermococcus onnurineus (strain NA1)</name>
    <dbReference type="NCBI Taxonomy" id="523850"/>
    <lineage>
        <taxon>Archaea</taxon>
        <taxon>Methanobacteriati</taxon>
        <taxon>Methanobacteriota</taxon>
        <taxon>Thermococci</taxon>
        <taxon>Thermococcales</taxon>
        <taxon>Thermococcaceae</taxon>
        <taxon>Thermococcus</taxon>
    </lineage>
</organism>
<dbReference type="AlphaFoldDB" id="B6YVM6"/>
<dbReference type="PANTHER" id="PTHR12867">
    <property type="entry name" value="GLYCOSYL TRANSFERASE-RELATED"/>
    <property type="match status" value="1"/>
</dbReference>
<evidence type="ECO:0000313" key="7">
    <source>
        <dbReference type="EMBL" id="ACJ17350.1"/>
    </source>
</evidence>
<dbReference type="Gene3D" id="3.40.50.2000">
    <property type="entry name" value="Glycogen Phosphorylase B"/>
    <property type="match status" value="1"/>
</dbReference>
<dbReference type="RefSeq" id="WP_012572822.1">
    <property type="nucleotide sequence ID" value="NC_011529.1"/>
</dbReference>
<dbReference type="Pfam" id="PF04101">
    <property type="entry name" value="Glyco_tran_28_C"/>
    <property type="match status" value="1"/>
</dbReference>
<comment type="subcellular location">
    <subcellularLocation>
        <location evidence="1">Endoplasmic reticulum</location>
    </subcellularLocation>
</comment>
<dbReference type="GO" id="GO:0006488">
    <property type="term" value="P:dolichol-linked oligosaccharide biosynthetic process"/>
    <property type="evidence" value="ECO:0007669"/>
    <property type="project" value="InterPro"/>
</dbReference>
<dbReference type="GO" id="GO:0016758">
    <property type="term" value="F:hexosyltransferase activity"/>
    <property type="evidence" value="ECO:0007669"/>
    <property type="project" value="InterPro"/>
</dbReference>
<evidence type="ECO:0000256" key="2">
    <source>
        <dbReference type="ARBA" id="ARBA00006962"/>
    </source>
</evidence>
<keyword evidence="5" id="KW-0256">Endoplasmic reticulum</keyword>
<dbReference type="GeneID" id="7017529"/>
<keyword evidence="8" id="KW-1185">Reference proteome</keyword>
<protein>
    <submittedName>
        <fullName evidence="7">Beta-1,4-galactosyltransferase</fullName>
    </submittedName>
</protein>
<evidence type="ECO:0000256" key="4">
    <source>
        <dbReference type="ARBA" id="ARBA00022679"/>
    </source>
</evidence>
<dbReference type="InterPro" id="IPR007235">
    <property type="entry name" value="Glyco_trans_28_C"/>
</dbReference>
<reference evidence="7 8" key="1">
    <citation type="journal article" date="2008" name="J. Bacteriol.">
        <title>The complete genome sequence of Thermococcus onnurineus NA1 reveals a mixed heterotrophic and carboxydotrophic metabolism.</title>
        <authorList>
            <person name="Lee H.S."/>
            <person name="Kang S.G."/>
            <person name="Bae S.S."/>
            <person name="Lim J.K."/>
            <person name="Cho Y."/>
            <person name="Kim Y.J."/>
            <person name="Jeon J.H."/>
            <person name="Cha S.S."/>
            <person name="Kwon K.K."/>
            <person name="Kim H.T."/>
            <person name="Park C.J."/>
            <person name="Lee H.W."/>
            <person name="Kim S.I."/>
            <person name="Chun J."/>
            <person name="Colwell R.R."/>
            <person name="Kim S.J."/>
            <person name="Lee J.H."/>
        </authorList>
    </citation>
    <scope>NUCLEOTIDE SEQUENCE [LARGE SCALE GENOMIC DNA]</scope>
    <source>
        <strain evidence="7 8">NA1</strain>
    </source>
</reference>
<evidence type="ECO:0000256" key="1">
    <source>
        <dbReference type="ARBA" id="ARBA00004240"/>
    </source>
</evidence>
<keyword evidence="3" id="KW-0328">Glycosyltransferase</keyword>